<dbReference type="Gene3D" id="2.60.200.30">
    <property type="entry name" value="Probable inorganic polyphosphate/atp-NAD kinase, domain 2"/>
    <property type="match status" value="1"/>
</dbReference>
<comment type="cofactor">
    <cofactor evidence="6">
        <name>a divalent metal cation</name>
        <dbReference type="ChEBI" id="CHEBI:60240"/>
    </cofactor>
</comment>
<dbReference type="PANTHER" id="PTHR20275">
    <property type="entry name" value="NAD KINASE"/>
    <property type="match status" value="1"/>
</dbReference>
<feature type="binding site" evidence="6">
    <location>
        <begin position="224"/>
        <end position="229"/>
    </location>
    <ligand>
        <name>NAD(+)</name>
        <dbReference type="ChEBI" id="CHEBI:57540"/>
    </ligand>
</feature>
<comment type="catalytic activity">
    <reaction evidence="5 6">
        <text>NAD(+) + ATP = ADP + NADP(+) + H(+)</text>
        <dbReference type="Rhea" id="RHEA:18629"/>
        <dbReference type="ChEBI" id="CHEBI:15378"/>
        <dbReference type="ChEBI" id="CHEBI:30616"/>
        <dbReference type="ChEBI" id="CHEBI:57540"/>
        <dbReference type="ChEBI" id="CHEBI:58349"/>
        <dbReference type="ChEBI" id="CHEBI:456216"/>
        <dbReference type="EC" id="2.7.1.23"/>
    </reaction>
</comment>
<reference evidence="7" key="1">
    <citation type="submission" date="2007-05" db="EMBL/GenBank/DDBJ databases">
        <title>Complete sequence of chromosome of Psychrobacter sp. PRwf-1.</title>
        <authorList>
            <consortium name="US DOE Joint Genome Institute"/>
            <person name="Copeland A."/>
            <person name="Lucas S."/>
            <person name="Lapidus A."/>
            <person name="Barry K."/>
            <person name="Detter J.C."/>
            <person name="Glavina del Rio T."/>
            <person name="Hammon N."/>
            <person name="Israni S."/>
            <person name="Dalin E."/>
            <person name="Tice H."/>
            <person name="Pitluck S."/>
            <person name="Chain P."/>
            <person name="Malfatti S."/>
            <person name="Shin M."/>
            <person name="Vergez L."/>
            <person name="Schmutz J."/>
            <person name="Larimer F."/>
            <person name="Land M."/>
            <person name="Hauser L."/>
            <person name="Kyrpides N."/>
            <person name="Kim E."/>
            <person name="Tiedje J."/>
            <person name="Richardson P."/>
        </authorList>
    </citation>
    <scope>NUCLEOTIDE SEQUENCE [LARGE SCALE GENOMIC DNA]</scope>
    <source>
        <strain evidence="7">PRwf-1</strain>
    </source>
</reference>
<feature type="binding site" evidence="6">
    <location>
        <position position="211"/>
    </location>
    <ligand>
        <name>NAD(+)</name>
        <dbReference type="ChEBI" id="CHEBI:57540"/>
    </ligand>
</feature>
<dbReference type="InterPro" id="IPR002504">
    <property type="entry name" value="NADK"/>
</dbReference>
<keyword evidence="1 6" id="KW-0808">Transferase</keyword>
<organism evidence="7">
    <name type="scientific">Psychrobacter sp. (strain PRwf-1)</name>
    <dbReference type="NCBI Taxonomy" id="349106"/>
    <lineage>
        <taxon>Bacteria</taxon>
        <taxon>Pseudomonadati</taxon>
        <taxon>Pseudomonadota</taxon>
        <taxon>Gammaproteobacteria</taxon>
        <taxon>Moraxellales</taxon>
        <taxon>Moraxellaceae</taxon>
        <taxon>Psychrobacter</taxon>
    </lineage>
</organism>
<dbReference type="InterPro" id="IPR017438">
    <property type="entry name" value="ATP-NAD_kinase_N"/>
</dbReference>
<keyword evidence="2 6" id="KW-0418">Kinase</keyword>
<dbReference type="AlphaFoldDB" id="A5WFW7"/>
<dbReference type="eggNOG" id="COG0061">
    <property type="taxonomic scope" value="Bacteria"/>
</dbReference>
<dbReference type="GO" id="GO:0005524">
    <property type="term" value="F:ATP binding"/>
    <property type="evidence" value="ECO:0007669"/>
    <property type="project" value="UniProtKB-KW"/>
</dbReference>
<evidence type="ECO:0000256" key="5">
    <source>
        <dbReference type="ARBA" id="ARBA00047925"/>
    </source>
</evidence>
<comment type="similarity">
    <text evidence="6">Belongs to the NAD kinase family.</text>
</comment>
<dbReference type="GO" id="GO:0005737">
    <property type="term" value="C:cytoplasm"/>
    <property type="evidence" value="ECO:0007669"/>
    <property type="project" value="UniProtKB-SubCell"/>
</dbReference>
<dbReference type="PANTHER" id="PTHR20275:SF0">
    <property type="entry name" value="NAD KINASE"/>
    <property type="match status" value="1"/>
</dbReference>
<comment type="caution">
    <text evidence="6">Lacks conserved residue(s) required for the propagation of feature annotation.</text>
</comment>
<dbReference type="NCBIfam" id="NF002306">
    <property type="entry name" value="PRK01231.1"/>
    <property type="match status" value="1"/>
</dbReference>
<keyword evidence="4 6" id="KW-0520">NAD</keyword>
<feature type="binding site" evidence="6">
    <location>
        <begin position="183"/>
        <end position="184"/>
    </location>
    <ligand>
        <name>NAD(+)</name>
        <dbReference type="ChEBI" id="CHEBI:57540"/>
    </ligand>
</feature>
<dbReference type="Gene3D" id="3.40.50.10330">
    <property type="entry name" value="Probable inorganic polyphosphate/atp-NAD kinase, domain 1"/>
    <property type="match status" value="1"/>
</dbReference>
<accession>A5WFW7</accession>
<dbReference type="HOGENOM" id="CLU_008831_0_1_6"/>
<feature type="binding site" evidence="6">
    <location>
        <begin position="109"/>
        <end position="110"/>
    </location>
    <ligand>
        <name>NAD(+)</name>
        <dbReference type="ChEBI" id="CHEBI:57540"/>
    </ligand>
</feature>
<dbReference type="GO" id="GO:0051287">
    <property type="term" value="F:NAD binding"/>
    <property type="evidence" value="ECO:0007669"/>
    <property type="project" value="UniProtKB-ARBA"/>
</dbReference>
<dbReference type="EC" id="2.7.1.23" evidence="6"/>
<dbReference type="SUPFAM" id="SSF111331">
    <property type="entry name" value="NAD kinase/diacylglycerol kinase-like"/>
    <property type="match status" value="1"/>
</dbReference>
<name>A5WFW7_PSYWF</name>
<dbReference type="GO" id="GO:0006741">
    <property type="term" value="P:NADP+ biosynthetic process"/>
    <property type="evidence" value="ECO:0007669"/>
    <property type="project" value="UniProtKB-UniRule"/>
</dbReference>
<dbReference type="EMBL" id="CP000713">
    <property type="protein sequence ID" value="ABQ94558.1"/>
    <property type="molecule type" value="Genomic_DNA"/>
</dbReference>
<dbReference type="InterPro" id="IPR016064">
    <property type="entry name" value="NAD/diacylglycerol_kinase_sf"/>
</dbReference>
<evidence type="ECO:0000256" key="2">
    <source>
        <dbReference type="ARBA" id="ARBA00022777"/>
    </source>
</evidence>
<dbReference type="HAMAP" id="MF_00361">
    <property type="entry name" value="NAD_kinase"/>
    <property type="match status" value="1"/>
</dbReference>
<keyword evidence="6" id="KW-0067">ATP-binding</keyword>
<evidence type="ECO:0000256" key="4">
    <source>
        <dbReference type="ARBA" id="ARBA00023027"/>
    </source>
</evidence>
<dbReference type="KEGG" id="prw:PsycPRwf_1617"/>
<keyword evidence="6" id="KW-0547">Nucleotide-binding</keyword>
<gene>
    <name evidence="6" type="primary">nadK</name>
    <name evidence="7" type="ordered locus">PsycPRwf_1617</name>
</gene>
<feature type="binding site" evidence="6">
    <location>
        <position position="194"/>
    </location>
    <ligand>
        <name>NAD(+)</name>
        <dbReference type="ChEBI" id="CHEBI:57540"/>
    </ligand>
</feature>
<evidence type="ECO:0000256" key="6">
    <source>
        <dbReference type="HAMAP-Rule" id="MF_00361"/>
    </source>
</evidence>
<comment type="subcellular location">
    <subcellularLocation>
        <location evidence="6">Cytoplasm</location>
    </subcellularLocation>
</comment>
<protein>
    <recommendedName>
        <fullName evidence="6">NAD kinase</fullName>
        <ecNumber evidence="6">2.7.1.23</ecNumber>
    </recommendedName>
    <alternativeName>
        <fullName evidence="6">ATP-dependent NAD kinase</fullName>
    </alternativeName>
</protein>
<dbReference type="GO" id="GO:0019674">
    <property type="term" value="P:NAD+ metabolic process"/>
    <property type="evidence" value="ECO:0007669"/>
    <property type="project" value="InterPro"/>
</dbReference>
<dbReference type="GO" id="GO:0046872">
    <property type="term" value="F:metal ion binding"/>
    <property type="evidence" value="ECO:0007669"/>
    <property type="project" value="UniProtKB-UniRule"/>
</dbReference>
<keyword evidence="3 6" id="KW-0521">NADP</keyword>
<sequence>MTYLLKLKPMERSEQSDKLPNLSDSSLFHSIKNPAFRRIGLMGRARKRGVITTIHEIGQRINEMGLSLYVDSETATLPDLELEKLNKLQIVKRSLLGEICDLVIVVGGDGSILHAAQALARYRVPVLGVNRGRLGFLTDVNPDEVGEKLRQVLMGDYQLDQRFLLTMEIREGRKIVHQDMALNDVVLHAGKSVHMIDFQLTIDELDVYRQHSDGLIVATPTGSTAYALSGGGPIIHPSLDAICLVPMHPHTLSSRPIVVSDKSEIIIRIHKDNRTQPMVSADGKPSVALDQHQRLYIRKHPDKLTLLHPPGFDFYEACRTKLNWNVHAEEFALDGEDDEL</sequence>
<evidence type="ECO:0000256" key="1">
    <source>
        <dbReference type="ARBA" id="ARBA00022679"/>
    </source>
</evidence>
<feature type="binding site" evidence="6">
    <location>
        <position position="114"/>
    </location>
    <ligand>
        <name>NAD(+)</name>
        <dbReference type="ChEBI" id="CHEBI:57540"/>
    </ligand>
</feature>
<feature type="active site" description="Proton acceptor" evidence="6">
    <location>
        <position position="109"/>
    </location>
</feature>
<comment type="function">
    <text evidence="6">Involved in the regulation of the intracellular balance of NAD and NADP, and is a key enzyme in the biosynthesis of NADP. Catalyzes specifically the phosphorylation on 2'-hydroxyl of the adenosine moiety of NAD to yield NADP.</text>
</comment>
<feature type="binding site" evidence="6">
    <location>
        <position position="213"/>
    </location>
    <ligand>
        <name>NAD(+)</name>
        <dbReference type="ChEBI" id="CHEBI:57540"/>
    </ligand>
</feature>
<keyword evidence="6" id="KW-0963">Cytoplasm</keyword>
<evidence type="ECO:0000256" key="3">
    <source>
        <dbReference type="ARBA" id="ARBA00022857"/>
    </source>
</evidence>
<evidence type="ECO:0000313" key="7">
    <source>
        <dbReference type="EMBL" id="ABQ94558.1"/>
    </source>
</evidence>
<dbReference type="GO" id="GO:0003951">
    <property type="term" value="F:NAD+ kinase activity"/>
    <property type="evidence" value="ECO:0007669"/>
    <property type="project" value="UniProtKB-UniRule"/>
</dbReference>
<proteinExistence type="inferred from homology"/>
<dbReference type="Pfam" id="PF01513">
    <property type="entry name" value="NAD_kinase"/>
    <property type="match status" value="1"/>
</dbReference>
<dbReference type="STRING" id="349106.PsycPRwf_1617"/>
<dbReference type="InterPro" id="IPR017437">
    <property type="entry name" value="ATP-NAD_kinase_PpnK-typ_C"/>
</dbReference>
<dbReference type="Pfam" id="PF20143">
    <property type="entry name" value="NAD_kinase_C"/>
    <property type="match status" value="1"/>
</dbReference>